<feature type="region of interest" description="Disordered" evidence="1">
    <location>
        <begin position="42"/>
        <end position="69"/>
    </location>
</feature>
<dbReference type="Proteomes" id="UP000824120">
    <property type="component" value="Chromosome 8"/>
</dbReference>
<organism evidence="2 3">
    <name type="scientific">Solanum commersonii</name>
    <name type="common">Commerson's wild potato</name>
    <name type="synonym">Commerson's nightshade</name>
    <dbReference type="NCBI Taxonomy" id="4109"/>
    <lineage>
        <taxon>Eukaryota</taxon>
        <taxon>Viridiplantae</taxon>
        <taxon>Streptophyta</taxon>
        <taxon>Embryophyta</taxon>
        <taxon>Tracheophyta</taxon>
        <taxon>Spermatophyta</taxon>
        <taxon>Magnoliopsida</taxon>
        <taxon>eudicotyledons</taxon>
        <taxon>Gunneridae</taxon>
        <taxon>Pentapetalae</taxon>
        <taxon>asterids</taxon>
        <taxon>lamiids</taxon>
        <taxon>Solanales</taxon>
        <taxon>Solanaceae</taxon>
        <taxon>Solanoideae</taxon>
        <taxon>Solaneae</taxon>
        <taxon>Solanum</taxon>
    </lineage>
</organism>
<evidence type="ECO:0000313" key="2">
    <source>
        <dbReference type="EMBL" id="KAG5592597.1"/>
    </source>
</evidence>
<dbReference type="EMBL" id="JACXVP010000008">
    <property type="protein sequence ID" value="KAG5592597.1"/>
    <property type="molecule type" value="Genomic_DNA"/>
</dbReference>
<sequence length="69" mass="7816">MDEVNGSSKLKKTKKRSICQYWAYPISPRRIHLRLLKRLWKKHSKRGKGPDGSDSGKGFGSRSIDGAIC</sequence>
<keyword evidence="3" id="KW-1185">Reference proteome</keyword>
<protein>
    <submittedName>
        <fullName evidence="2">Uncharacterized protein</fullName>
    </submittedName>
</protein>
<gene>
    <name evidence="2" type="ORF">H5410_043111</name>
</gene>
<comment type="caution">
    <text evidence="2">The sequence shown here is derived from an EMBL/GenBank/DDBJ whole genome shotgun (WGS) entry which is preliminary data.</text>
</comment>
<evidence type="ECO:0000256" key="1">
    <source>
        <dbReference type="SAM" id="MobiDB-lite"/>
    </source>
</evidence>
<proteinExistence type="predicted"/>
<dbReference type="AlphaFoldDB" id="A0A9J5XXJ1"/>
<name>A0A9J5XXJ1_SOLCO</name>
<accession>A0A9J5XXJ1</accession>
<reference evidence="2 3" key="1">
    <citation type="submission" date="2020-09" db="EMBL/GenBank/DDBJ databases">
        <title>De no assembly of potato wild relative species, Solanum commersonii.</title>
        <authorList>
            <person name="Cho K."/>
        </authorList>
    </citation>
    <scope>NUCLEOTIDE SEQUENCE [LARGE SCALE GENOMIC DNA]</scope>
    <source>
        <strain evidence="2">LZ3.2</strain>
        <tissue evidence="2">Leaf</tissue>
    </source>
</reference>
<evidence type="ECO:0000313" key="3">
    <source>
        <dbReference type="Proteomes" id="UP000824120"/>
    </source>
</evidence>